<dbReference type="InterPro" id="IPR006162">
    <property type="entry name" value="Ppantetheine_attach_site"/>
</dbReference>
<reference evidence="4" key="1">
    <citation type="submission" date="2021-04" db="EMBL/GenBank/DDBJ databases">
        <title>Genomic sequence of Actinosynnema pretiosum subsp. pretiosum ATCC 31280 (C-14919).</title>
        <authorList>
            <person name="Bai L."/>
            <person name="Wang X."/>
            <person name="Xiao Y."/>
        </authorList>
    </citation>
    <scope>NUCLEOTIDE SEQUENCE</scope>
    <source>
        <strain evidence="4">ATCC 31280</strain>
    </source>
</reference>
<dbReference type="Proteomes" id="UP000677152">
    <property type="component" value="Chromosome"/>
</dbReference>
<organism evidence="4 5">
    <name type="scientific">Actinosynnema pretiosum subsp. pretiosum</name>
    <dbReference type="NCBI Taxonomy" id="103721"/>
    <lineage>
        <taxon>Bacteria</taxon>
        <taxon>Bacillati</taxon>
        <taxon>Actinomycetota</taxon>
        <taxon>Actinomycetes</taxon>
        <taxon>Pseudonocardiales</taxon>
        <taxon>Pseudonocardiaceae</taxon>
        <taxon>Actinosynnema</taxon>
    </lineage>
</organism>
<keyword evidence="2" id="KW-0597">Phosphoprotein</keyword>
<evidence type="ECO:0000313" key="5">
    <source>
        <dbReference type="Proteomes" id="UP000677152"/>
    </source>
</evidence>
<dbReference type="Pfam" id="PF00550">
    <property type="entry name" value="PP-binding"/>
    <property type="match status" value="1"/>
</dbReference>
<dbReference type="AlphaFoldDB" id="A0AA45L6A2"/>
<name>A0AA45L6A2_9PSEU</name>
<accession>A0AA45L6A2</accession>
<evidence type="ECO:0000256" key="1">
    <source>
        <dbReference type="ARBA" id="ARBA00022450"/>
    </source>
</evidence>
<dbReference type="EMBL" id="CP073249">
    <property type="protein sequence ID" value="QUF04091.1"/>
    <property type="molecule type" value="Genomic_DNA"/>
</dbReference>
<gene>
    <name evidence="4" type="ORF">KCV87_32915</name>
</gene>
<dbReference type="Gene3D" id="1.10.1200.10">
    <property type="entry name" value="ACP-like"/>
    <property type="match status" value="1"/>
</dbReference>
<evidence type="ECO:0000313" key="4">
    <source>
        <dbReference type="EMBL" id="QUF04091.1"/>
    </source>
</evidence>
<evidence type="ECO:0000259" key="3">
    <source>
        <dbReference type="PROSITE" id="PS50075"/>
    </source>
</evidence>
<dbReference type="InterPro" id="IPR036736">
    <property type="entry name" value="ACP-like_sf"/>
</dbReference>
<keyword evidence="1" id="KW-0596">Phosphopantetheine</keyword>
<protein>
    <submittedName>
        <fullName evidence="4">Acyl carrier protein</fullName>
    </submittedName>
</protein>
<dbReference type="SUPFAM" id="SSF47336">
    <property type="entry name" value="ACP-like"/>
    <property type="match status" value="1"/>
</dbReference>
<dbReference type="PROSITE" id="PS00012">
    <property type="entry name" value="PHOSPHOPANTETHEINE"/>
    <property type="match status" value="1"/>
</dbReference>
<dbReference type="PROSITE" id="PS50075">
    <property type="entry name" value="CARRIER"/>
    <property type="match status" value="1"/>
</dbReference>
<feature type="domain" description="Carrier" evidence="3">
    <location>
        <begin position="1"/>
        <end position="75"/>
    </location>
</feature>
<sequence>MAGSTAGQLEEFWKELLDLPAVEPDDSFLGLGGNSLSAIMVANRVELFFGFRPSLELLLSSTFRELVEWCDRQQV</sequence>
<proteinExistence type="predicted"/>
<dbReference type="InterPro" id="IPR009081">
    <property type="entry name" value="PP-bd_ACP"/>
</dbReference>
<evidence type="ECO:0000256" key="2">
    <source>
        <dbReference type="ARBA" id="ARBA00022553"/>
    </source>
</evidence>